<evidence type="ECO:0000256" key="1">
    <source>
        <dbReference type="SAM" id="Phobius"/>
    </source>
</evidence>
<keyword evidence="1" id="KW-1133">Transmembrane helix</keyword>
<sequence>MALSFVSPFPTVDVAKGQILVATCLANAGSYFFVLIVLVEYLTTYRGRNSESPKKTCMEVGERWILLSS</sequence>
<comment type="caution">
    <text evidence="2">The sequence shown here is derived from an EMBL/GenBank/DDBJ whole genome shotgun (WGS) entry which is preliminary data.</text>
</comment>
<dbReference type="EMBL" id="JBFXLQ010000031">
    <property type="protein sequence ID" value="KAL2865564.1"/>
    <property type="molecule type" value="Genomic_DNA"/>
</dbReference>
<keyword evidence="1" id="KW-0472">Membrane</keyword>
<organism evidence="2 3">
    <name type="scientific">Aspergillus lucknowensis</name>
    <dbReference type="NCBI Taxonomy" id="176173"/>
    <lineage>
        <taxon>Eukaryota</taxon>
        <taxon>Fungi</taxon>
        <taxon>Dikarya</taxon>
        <taxon>Ascomycota</taxon>
        <taxon>Pezizomycotina</taxon>
        <taxon>Eurotiomycetes</taxon>
        <taxon>Eurotiomycetidae</taxon>
        <taxon>Eurotiales</taxon>
        <taxon>Aspergillaceae</taxon>
        <taxon>Aspergillus</taxon>
        <taxon>Aspergillus subgen. Nidulantes</taxon>
    </lineage>
</organism>
<evidence type="ECO:0000313" key="3">
    <source>
        <dbReference type="Proteomes" id="UP001610432"/>
    </source>
</evidence>
<keyword evidence="1" id="KW-0812">Transmembrane</keyword>
<gene>
    <name evidence="2" type="ORF">BJX67DRAFT_358386</name>
</gene>
<dbReference type="Proteomes" id="UP001610432">
    <property type="component" value="Unassembled WGS sequence"/>
</dbReference>
<feature type="transmembrane region" description="Helical" evidence="1">
    <location>
        <begin position="20"/>
        <end position="42"/>
    </location>
</feature>
<keyword evidence="3" id="KW-1185">Reference proteome</keyword>
<protein>
    <submittedName>
        <fullName evidence="2">Uncharacterized protein</fullName>
    </submittedName>
</protein>
<name>A0ABR4LLZ5_9EURO</name>
<reference evidence="2 3" key="1">
    <citation type="submission" date="2024-07" db="EMBL/GenBank/DDBJ databases">
        <title>Section-level genome sequencing and comparative genomics of Aspergillus sections Usti and Cavernicolus.</title>
        <authorList>
            <consortium name="Lawrence Berkeley National Laboratory"/>
            <person name="Nybo J.L."/>
            <person name="Vesth T.C."/>
            <person name="Theobald S."/>
            <person name="Frisvad J.C."/>
            <person name="Larsen T.O."/>
            <person name="Kjaerboelling I."/>
            <person name="Rothschild-Mancinelli K."/>
            <person name="Lyhne E.K."/>
            <person name="Kogle M.E."/>
            <person name="Barry K."/>
            <person name="Clum A."/>
            <person name="Na H."/>
            <person name="Ledsgaard L."/>
            <person name="Lin J."/>
            <person name="Lipzen A."/>
            <person name="Kuo A."/>
            <person name="Riley R."/>
            <person name="Mondo S."/>
            <person name="Labutti K."/>
            <person name="Haridas S."/>
            <person name="Pangalinan J."/>
            <person name="Salamov A.A."/>
            <person name="Simmons B.A."/>
            <person name="Magnuson J.K."/>
            <person name="Chen J."/>
            <person name="Drula E."/>
            <person name="Henrissat B."/>
            <person name="Wiebenga A."/>
            <person name="Lubbers R.J."/>
            <person name="Gomes A.C."/>
            <person name="Macurrencykelacurrency M.R."/>
            <person name="Stajich J."/>
            <person name="Grigoriev I.V."/>
            <person name="Mortensen U.H."/>
            <person name="De Vries R.P."/>
            <person name="Baker S.E."/>
            <person name="Andersen M.R."/>
        </authorList>
    </citation>
    <scope>NUCLEOTIDE SEQUENCE [LARGE SCALE GENOMIC DNA]</scope>
    <source>
        <strain evidence="2 3">CBS 449.75</strain>
    </source>
</reference>
<dbReference type="GeneID" id="98144634"/>
<proteinExistence type="predicted"/>
<dbReference type="RefSeq" id="XP_070884543.1">
    <property type="nucleotide sequence ID" value="XM_071029562.1"/>
</dbReference>
<evidence type="ECO:0000313" key="2">
    <source>
        <dbReference type="EMBL" id="KAL2865564.1"/>
    </source>
</evidence>
<accession>A0ABR4LLZ5</accession>